<protein>
    <submittedName>
        <fullName evidence="2">Uncharacterized protein</fullName>
    </submittedName>
</protein>
<evidence type="ECO:0000313" key="2">
    <source>
        <dbReference type="EMBL" id="KPM48599.1"/>
    </source>
</evidence>
<comment type="caution">
    <text evidence="2">The sequence shown here is derived from an EMBL/GenBank/DDBJ whole genome shotgun (WGS) entry which is preliminary data.</text>
</comment>
<reference evidence="2 3" key="1">
    <citation type="submission" date="2015-07" db="EMBL/GenBank/DDBJ databases">
        <title>The draft genome sequence of Leadbetterella sp. JN14-9.</title>
        <authorList>
            <person name="Liu Y."/>
            <person name="Du J."/>
            <person name="Shao Z."/>
        </authorList>
    </citation>
    <scope>NUCLEOTIDE SEQUENCE [LARGE SCALE GENOMIC DNA]</scope>
    <source>
        <strain evidence="2 3">JN14-9</strain>
    </source>
</reference>
<keyword evidence="1" id="KW-0732">Signal</keyword>
<evidence type="ECO:0000256" key="1">
    <source>
        <dbReference type="SAM" id="SignalP"/>
    </source>
</evidence>
<organism evidence="2 3">
    <name type="scientific">Jiulongibacter sediminis</name>
    <dbReference type="NCBI Taxonomy" id="1605367"/>
    <lineage>
        <taxon>Bacteria</taxon>
        <taxon>Pseudomonadati</taxon>
        <taxon>Bacteroidota</taxon>
        <taxon>Cytophagia</taxon>
        <taxon>Cytophagales</taxon>
        <taxon>Leadbetterellaceae</taxon>
        <taxon>Jiulongibacter</taxon>
    </lineage>
</organism>
<gene>
    <name evidence="2" type="ORF">AFM12_08285</name>
</gene>
<name>A0A0P7BMX4_9BACT</name>
<dbReference type="RefSeq" id="WP_082391249.1">
    <property type="nucleotide sequence ID" value="NZ_JXSZ01000006.1"/>
</dbReference>
<evidence type="ECO:0000313" key="3">
    <source>
        <dbReference type="Proteomes" id="UP000050454"/>
    </source>
</evidence>
<dbReference type="STRING" id="1605367.AFM12_08285"/>
<dbReference type="EMBL" id="LGTQ01000006">
    <property type="protein sequence ID" value="KPM48599.1"/>
    <property type="molecule type" value="Genomic_DNA"/>
</dbReference>
<feature type="signal peptide" evidence="1">
    <location>
        <begin position="1"/>
        <end position="21"/>
    </location>
</feature>
<keyword evidence="3" id="KW-1185">Reference proteome</keyword>
<dbReference type="Proteomes" id="UP000050454">
    <property type="component" value="Unassembled WGS sequence"/>
</dbReference>
<proteinExistence type="predicted"/>
<dbReference type="AlphaFoldDB" id="A0A0P7BMX4"/>
<accession>A0A0P7BMX4</accession>
<feature type="chain" id="PRO_5006136004" evidence="1">
    <location>
        <begin position="22"/>
        <end position="148"/>
    </location>
</feature>
<sequence>MKIRLLFFVAALSFLLSESKAQSVAYYPFSSILSVSTNPDKGFWLDGRFQMNSFFSSLATEIAPAINLNKNTKGRFYFGGGIRANALAASAGNNFMEGYFINLGMRSAPFEKYPQVQIAFELSPFVASDFESGLFRSRLGLAYNFSRK</sequence>
<dbReference type="OrthoDB" id="960907at2"/>